<reference evidence="1 2" key="1">
    <citation type="submission" date="2017-04" db="EMBL/GenBank/DDBJ databases">
        <authorList>
            <person name="Afonso C.L."/>
            <person name="Miller P.J."/>
            <person name="Scott M.A."/>
            <person name="Spackman E."/>
            <person name="Goraichik I."/>
            <person name="Dimitrov K.M."/>
            <person name="Suarez D.L."/>
            <person name="Swayne D.E."/>
        </authorList>
    </citation>
    <scope>NUCLEOTIDE SEQUENCE [LARGE SCALE GENOMIC DNA]</scope>
    <source>
        <strain evidence="1 2">DSM 3385</strain>
    </source>
</reference>
<organism evidence="1 2">
    <name type="scientific">Desulfocicer vacuolatum DSM 3385</name>
    <dbReference type="NCBI Taxonomy" id="1121400"/>
    <lineage>
        <taxon>Bacteria</taxon>
        <taxon>Pseudomonadati</taxon>
        <taxon>Thermodesulfobacteriota</taxon>
        <taxon>Desulfobacteria</taxon>
        <taxon>Desulfobacterales</taxon>
        <taxon>Desulfobacteraceae</taxon>
        <taxon>Desulfocicer</taxon>
    </lineage>
</organism>
<proteinExistence type="predicted"/>
<dbReference type="Proteomes" id="UP000192418">
    <property type="component" value="Unassembled WGS sequence"/>
</dbReference>
<sequence>MLRLCSDSSRSYPGRSALHALIFFCNNSRAGPYRNTKVQASPAVADGDEIQTTGSTCKRNFIAPFKVTCLETGQKSAYAIVAKRRE</sequence>
<evidence type="ECO:0000313" key="2">
    <source>
        <dbReference type="Proteomes" id="UP000192418"/>
    </source>
</evidence>
<dbReference type="STRING" id="1121400.SAMN02746065_1216"/>
<accession>A0A1W2DVS4</accession>
<dbReference type="AlphaFoldDB" id="A0A1W2DVS4"/>
<protein>
    <submittedName>
        <fullName evidence="1">Uncharacterized protein</fullName>
    </submittedName>
</protein>
<evidence type="ECO:0000313" key="1">
    <source>
        <dbReference type="EMBL" id="SMD01550.1"/>
    </source>
</evidence>
<keyword evidence="2" id="KW-1185">Reference proteome</keyword>
<name>A0A1W2DVS4_9BACT</name>
<dbReference type="EMBL" id="FWXY01000021">
    <property type="protein sequence ID" value="SMD01550.1"/>
    <property type="molecule type" value="Genomic_DNA"/>
</dbReference>
<gene>
    <name evidence="1" type="ORF">SAMN02746065_1216</name>
</gene>